<dbReference type="Proteomes" id="UP000321574">
    <property type="component" value="Unassembled WGS sequence"/>
</dbReference>
<dbReference type="Pfam" id="PF06569">
    <property type="entry name" value="DUF1128"/>
    <property type="match status" value="1"/>
</dbReference>
<dbReference type="EMBL" id="VDUW01000001">
    <property type="protein sequence ID" value="TXL67652.1"/>
    <property type="molecule type" value="Genomic_DNA"/>
</dbReference>
<evidence type="ECO:0000313" key="2">
    <source>
        <dbReference type="Proteomes" id="UP000321574"/>
    </source>
</evidence>
<proteinExistence type="predicted"/>
<evidence type="ECO:0000313" key="1">
    <source>
        <dbReference type="EMBL" id="TXL67652.1"/>
    </source>
</evidence>
<keyword evidence="2" id="KW-1185">Reference proteome</keyword>
<dbReference type="RefSeq" id="WP_147665271.1">
    <property type="nucleotide sequence ID" value="NZ_VDUW01000001.1"/>
</dbReference>
<dbReference type="InterPro" id="IPR009507">
    <property type="entry name" value="UPF0435"/>
</dbReference>
<gene>
    <name evidence="1" type="ORF">FHP05_01150</name>
</gene>
<reference evidence="1 2" key="1">
    <citation type="submission" date="2019-06" db="EMBL/GenBank/DDBJ databases">
        <title>Cerasibacillus sp. nov., isolated from maize field.</title>
        <authorList>
            <person name="Lin S.-Y."/>
            <person name="Tsai C.-F."/>
            <person name="Young C.-C."/>
        </authorList>
    </citation>
    <scope>NUCLEOTIDE SEQUENCE [LARGE SCALE GENOMIC DNA]</scope>
    <source>
        <strain evidence="1 2">CC-CFT480</strain>
    </source>
</reference>
<accession>A0A5C8P2R0</accession>
<comment type="caution">
    <text evidence="1">The sequence shown here is derived from an EMBL/GenBank/DDBJ whole genome shotgun (WGS) entry which is preliminary data.</text>
</comment>
<dbReference type="OrthoDB" id="2361695at2"/>
<sequence length="74" mass="8571">MNLEQASQNNLKFILEGIGNHLKVANRGLLDPNDYDLNKYDDLKMMYDMIKQKGNLSALEAQAFLDELREVRKN</sequence>
<name>A0A5C8P2R0_9BACI</name>
<organism evidence="1 2">
    <name type="scientific">Cerasibacillus terrae</name>
    <dbReference type="NCBI Taxonomy" id="2498845"/>
    <lineage>
        <taxon>Bacteria</taxon>
        <taxon>Bacillati</taxon>
        <taxon>Bacillota</taxon>
        <taxon>Bacilli</taxon>
        <taxon>Bacillales</taxon>
        <taxon>Bacillaceae</taxon>
        <taxon>Cerasibacillus</taxon>
    </lineage>
</organism>
<protein>
    <submittedName>
        <fullName evidence="1">DUF1128 domain-containing protein</fullName>
    </submittedName>
</protein>
<dbReference type="AlphaFoldDB" id="A0A5C8P2R0"/>